<evidence type="ECO:0000313" key="4">
    <source>
        <dbReference type="Proteomes" id="UP001432146"/>
    </source>
</evidence>
<organism evidence="3 4">
    <name type="scientific">Tetragonisca angustula</name>
    <dbReference type="NCBI Taxonomy" id="166442"/>
    <lineage>
        <taxon>Eukaryota</taxon>
        <taxon>Metazoa</taxon>
        <taxon>Ecdysozoa</taxon>
        <taxon>Arthropoda</taxon>
        <taxon>Hexapoda</taxon>
        <taxon>Insecta</taxon>
        <taxon>Pterygota</taxon>
        <taxon>Neoptera</taxon>
        <taxon>Endopterygota</taxon>
        <taxon>Hymenoptera</taxon>
        <taxon>Apocrita</taxon>
        <taxon>Aculeata</taxon>
        <taxon>Apoidea</taxon>
        <taxon>Anthophila</taxon>
        <taxon>Apidae</taxon>
        <taxon>Tetragonisca</taxon>
    </lineage>
</organism>
<dbReference type="InterPro" id="IPR016187">
    <property type="entry name" value="CTDL_fold"/>
</dbReference>
<dbReference type="Proteomes" id="UP001432146">
    <property type="component" value="Unassembled WGS sequence"/>
</dbReference>
<dbReference type="SMART" id="SM00034">
    <property type="entry name" value="CLECT"/>
    <property type="match status" value="1"/>
</dbReference>
<dbReference type="Gene3D" id="3.10.100.10">
    <property type="entry name" value="Mannose-Binding Protein A, subunit A"/>
    <property type="match status" value="1"/>
</dbReference>
<feature type="chain" id="PRO_5043418593" description="C-type lectin domain-containing protein" evidence="1">
    <location>
        <begin position="23"/>
        <end position="274"/>
    </location>
</feature>
<keyword evidence="4" id="KW-1185">Reference proteome</keyword>
<feature type="domain" description="C-type lectin" evidence="2">
    <location>
        <begin position="146"/>
        <end position="258"/>
    </location>
</feature>
<dbReference type="Pfam" id="PF00059">
    <property type="entry name" value="Lectin_C"/>
    <property type="match status" value="1"/>
</dbReference>
<evidence type="ECO:0000313" key="3">
    <source>
        <dbReference type="EMBL" id="KAK9298325.1"/>
    </source>
</evidence>
<dbReference type="PROSITE" id="PS50041">
    <property type="entry name" value="C_TYPE_LECTIN_2"/>
    <property type="match status" value="1"/>
</dbReference>
<name>A0AAW0ZKW5_9HYME</name>
<dbReference type="SUPFAM" id="SSF56436">
    <property type="entry name" value="C-type lectin-like"/>
    <property type="match status" value="1"/>
</dbReference>
<proteinExistence type="predicted"/>
<dbReference type="AlphaFoldDB" id="A0AAW0ZKW5"/>
<protein>
    <recommendedName>
        <fullName evidence="2">C-type lectin domain-containing protein</fullName>
    </recommendedName>
</protein>
<evidence type="ECO:0000259" key="2">
    <source>
        <dbReference type="PROSITE" id="PS50041"/>
    </source>
</evidence>
<feature type="signal peptide" evidence="1">
    <location>
        <begin position="1"/>
        <end position="22"/>
    </location>
</feature>
<dbReference type="InterPro" id="IPR016186">
    <property type="entry name" value="C-type_lectin-like/link_sf"/>
</dbReference>
<dbReference type="CDD" id="cd00037">
    <property type="entry name" value="CLECT"/>
    <property type="match status" value="1"/>
</dbReference>
<evidence type="ECO:0000256" key="1">
    <source>
        <dbReference type="SAM" id="SignalP"/>
    </source>
</evidence>
<dbReference type="InterPro" id="IPR050111">
    <property type="entry name" value="C-type_lectin/snaclec_domain"/>
</dbReference>
<accession>A0AAW0ZKW5</accession>
<keyword evidence="1" id="KW-0732">Signal</keyword>
<dbReference type="EMBL" id="JAWNGG020000176">
    <property type="protein sequence ID" value="KAK9298325.1"/>
    <property type="molecule type" value="Genomic_DNA"/>
</dbReference>
<dbReference type="PANTHER" id="PTHR22803">
    <property type="entry name" value="MANNOSE, PHOSPHOLIPASE, LECTIN RECEPTOR RELATED"/>
    <property type="match status" value="1"/>
</dbReference>
<sequence length="274" mass="31377">MSKLILVLSYLIACLILNLITCDNCYQINSRQLPYYKLVKSNARSNQLILSRKMVQNVNECRNFASAKKALAFNYGIENDDHELNIGIQNKRRRTRRMCQALECPEIYNFTTLVKDKNYKYYSTYPSIIPTGSNFTLACIPKAGIFVFSSDNLNYSQAQTACQKINASLAHIISEERTNGVAKYILPNTPTFVGLSNRNDEKIWKNEFGESLSCFNYRAWGKGQPSHSKGCVTLVQQLEFGSFWNVVPCNSVLSFICEISPMYKYLYSQKTRNF</sequence>
<comment type="caution">
    <text evidence="3">The sequence shown here is derived from an EMBL/GenBank/DDBJ whole genome shotgun (WGS) entry which is preliminary data.</text>
</comment>
<gene>
    <name evidence="3" type="ORF">QLX08_008327</name>
</gene>
<dbReference type="InterPro" id="IPR001304">
    <property type="entry name" value="C-type_lectin-like"/>
</dbReference>
<reference evidence="3 4" key="1">
    <citation type="submission" date="2024-05" db="EMBL/GenBank/DDBJ databases">
        <title>The nuclear and mitochondrial genome assemblies of Tetragonisca angustula (Apidae: Meliponini), a tiny yet remarkable pollinator in the Neotropics.</title>
        <authorList>
            <person name="Ferrari R."/>
            <person name="Ricardo P.C."/>
            <person name="Dias F.C."/>
            <person name="Araujo N.S."/>
            <person name="Soares D.O."/>
            <person name="Zhou Q.-S."/>
            <person name="Zhu C.-D."/>
            <person name="Coutinho L."/>
            <person name="Airas M.C."/>
            <person name="Batista T.M."/>
        </authorList>
    </citation>
    <scope>NUCLEOTIDE SEQUENCE [LARGE SCALE GENOMIC DNA]</scope>
    <source>
        <strain evidence="3">ASF017062</strain>
        <tissue evidence="3">Abdomen</tissue>
    </source>
</reference>